<evidence type="ECO:0000313" key="1">
    <source>
        <dbReference type="EMBL" id="MBL3611136.1"/>
    </source>
</evidence>
<name>A0ABS1RYG6_RHOSU</name>
<dbReference type="Proteomes" id="UP000604473">
    <property type="component" value="Unassembled WGS sequence"/>
</dbReference>
<dbReference type="RefSeq" id="WP_155734682.1">
    <property type="nucleotide sequence ID" value="NZ_CP015421.1"/>
</dbReference>
<keyword evidence="2" id="KW-1185">Reference proteome</keyword>
<comment type="caution">
    <text evidence="1">The sequence shown here is derived from an EMBL/GenBank/DDBJ whole genome shotgun (WGS) entry which is preliminary data.</text>
</comment>
<dbReference type="EMBL" id="JAESJJ010000048">
    <property type="protein sequence ID" value="MBL3611136.1"/>
    <property type="molecule type" value="Genomic_DNA"/>
</dbReference>
<gene>
    <name evidence="1" type="ORF">JMM60_20640</name>
</gene>
<evidence type="ECO:0000313" key="2">
    <source>
        <dbReference type="Proteomes" id="UP000604473"/>
    </source>
</evidence>
<proteinExistence type="predicted"/>
<sequence length="58" mass="6875">MTAEKRALNYLRALEAEGRVVKRVVIEGRRIEFELETEQEVLSEFDRVDMRYDEARAS</sequence>
<organism evidence="1 2">
    <name type="scientific">Rhodovulum sulfidophilum</name>
    <name type="common">Rhodobacter sulfidophilus</name>
    <dbReference type="NCBI Taxonomy" id="35806"/>
    <lineage>
        <taxon>Bacteria</taxon>
        <taxon>Pseudomonadati</taxon>
        <taxon>Pseudomonadota</taxon>
        <taxon>Alphaproteobacteria</taxon>
        <taxon>Rhodobacterales</taxon>
        <taxon>Paracoccaceae</taxon>
        <taxon>Rhodovulum</taxon>
    </lineage>
</organism>
<protein>
    <submittedName>
        <fullName evidence="1">Uncharacterized protein</fullName>
    </submittedName>
</protein>
<reference evidence="1 2" key="1">
    <citation type="submission" date="2021-01" db="EMBL/GenBank/DDBJ databases">
        <title>Draft genomes of Rhodovulum sulfidophilum.</title>
        <authorList>
            <person name="Guzman M.S."/>
        </authorList>
    </citation>
    <scope>NUCLEOTIDE SEQUENCE [LARGE SCALE GENOMIC DNA]</scope>
    <source>
        <strain evidence="1 2">AB35</strain>
    </source>
</reference>
<accession>A0ABS1RYG6</accession>
<dbReference type="GeneID" id="93541601"/>